<feature type="region of interest" description="Disordered" evidence="1">
    <location>
        <begin position="148"/>
        <end position="171"/>
    </location>
</feature>
<evidence type="ECO:0000256" key="1">
    <source>
        <dbReference type="SAM" id="MobiDB-lite"/>
    </source>
</evidence>
<proteinExistence type="predicted"/>
<gene>
    <name evidence="2" type="ORF">AVDCRST_MAG18-4312</name>
</gene>
<dbReference type="AlphaFoldDB" id="A0A6J4VSR7"/>
<evidence type="ECO:0000313" key="2">
    <source>
        <dbReference type="EMBL" id="CAA9588194.1"/>
    </source>
</evidence>
<protein>
    <submittedName>
        <fullName evidence="2">Uncharacterized protein</fullName>
    </submittedName>
</protein>
<accession>A0A6J4VSR7</accession>
<name>A0A6J4VSR7_9BACT</name>
<sequence>MAVGRQCQGHHLRRDIVVDGVGHVADQHTAAGRGVHIDIIEADERADEQAGRLQRAEELVAVALLREAGHHDIGPDDRRMDLAHRGIGGGGDHLGIPFEDDLLRRVLMIHLGHPRERDPRGTVPPLGIGPTFRCHGYLLFSRQSSVASRQKSVVNPQPAVRGLVPRHSPPF</sequence>
<reference evidence="2" key="1">
    <citation type="submission" date="2020-02" db="EMBL/GenBank/DDBJ databases">
        <authorList>
            <person name="Meier V. D."/>
        </authorList>
    </citation>
    <scope>NUCLEOTIDE SEQUENCE</scope>
    <source>
        <strain evidence="2">AVDCRST_MAG18</strain>
    </source>
</reference>
<dbReference type="EMBL" id="CADCWN010000345">
    <property type="protein sequence ID" value="CAA9588194.1"/>
    <property type="molecule type" value="Genomic_DNA"/>
</dbReference>
<organism evidence="2">
    <name type="scientific">uncultured Thermomicrobiales bacterium</name>
    <dbReference type="NCBI Taxonomy" id="1645740"/>
    <lineage>
        <taxon>Bacteria</taxon>
        <taxon>Pseudomonadati</taxon>
        <taxon>Thermomicrobiota</taxon>
        <taxon>Thermomicrobia</taxon>
        <taxon>Thermomicrobiales</taxon>
        <taxon>environmental samples</taxon>
    </lineage>
</organism>